<sequence length="236" mass="24935">MAVAVPKVLILGHSFVKRLKCDLKASFDARADSSFHLEGTNTASLFGVGSRTVQKLRQYDLHMVRRLAPDVVILEIGTSDLSVLGPEVIGSSIEELVHSLLDDFSASKQPASKKQRRAPRTSTPTSEAGEAPLAPTPATDTPMANTVPTAFPPELIDQLVNRVADEVSRRMSSTGGGSQAAISQPPSQIIPPPSSDVLTEIPFTDVARLPATGSSTSLIEGSIAASRWNLTGETAP</sequence>
<dbReference type="Proteomes" id="UP001163046">
    <property type="component" value="Unassembled WGS sequence"/>
</dbReference>
<feature type="compositionally biased region" description="Low complexity" evidence="1">
    <location>
        <begin position="131"/>
        <end position="146"/>
    </location>
</feature>
<proteinExistence type="predicted"/>
<name>A0A9W9YAJ0_9CNID</name>
<dbReference type="OrthoDB" id="5988307at2759"/>
<evidence type="ECO:0000313" key="3">
    <source>
        <dbReference type="Proteomes" id="UP001163046"/>
    </source>
</evidence>
<dbReference type="AlphaFoldDB" id="A0A9W9YAJ0"/>
<organism evidence="2 3">
    <name type="scientific">Desmophyllum pertusum</name>
    <dbReference type="NCBI Taxonomy" id="174260"/>
    <lineage>
        <taxon>Eukaryota</taxon>
        <taxon>Metazoa</taxon>
        <taxon>Cnidaria</taxon>
        <taxon>Anthozoa</taxon>
        <taxon>Hexacorallia</taxon>
        <taxon>Scleractinia</taxon>
        <taxon>Caryophylliina</taxon>
        <taxon>Caryophylliidae</taxon>
        <taxon>Desmophyllum</taxon>
    </lineage>
</organism>
<dbReference type="EMBL" id="MU827835">
    <property type="protein sequence ID" value="KAJ7319476.1"/>
    <property type="molecule type" value="Genomic_DNA"/>
</dbReference>
<protein>
    <submittedName>
        <fullName evidence="2">Uncharacterized protein</fullName>
    </submittedName>
</protein>
<feature type="region of interest" description="Disordered" evidence="1">
    <location>
        <begin position="166"/>
        <end position="196"/>
    </location>
</feature>
<evidence type="ECO:0000256" key="1">
    <source>
        <dbReference type="SAM" id="MobiDB-lite"/>
    </source>
</evidence>
<feature type="region of interest" description="Disordered" evidence="1">
    <location>
        <begin position="107"/>
        <end position="149"/>
    </location>
</feature>
<comment type="caution">
    <text evidence="2">The sequence shown here is derived from an EMBL/GenBank/DDBJ whole genome shotgun (WGS) entry which is preliminary data.</text>
</comment>
<gene>
    <name evidence="2" type="ORF">OS493_036119</name>
</gene>
<keyword evidence="3" id="KW-1185">Reference proteome</keyword>
<evidence type="ECO:0000313" key="2">
    <source>
        <dbReference type="EMBL" id="KAJ7319476.1"/>
    </source>
</evidence>
<reference evidence="2" key="1">
    <citation type="submission" date="2023-01" db="EMBL/GenBank/DDBJ databases">
        <title>Genome assembly of the deep-sea coral Lophelia pertusa.</title>
        <authorList>
            <person name="Herrera S."/>
            <person name="Cordes E."/>
        </authorList>
    </citation>
    <scope>NUCLEOTIDE SEQUENCE</scope>
    <source>
        <strain evidence="2">USNM1676648</strain>
        <tissue evidence="2">Polyp</tissue>
    </source>
</reference>
<accession>A0A9W9YAJ0</accession>
<dbReference type="SUPFAM" id="SSF52266">
    <property type="entry name" value="SGNH hydrolase"/>
    <property type="match status" value="1"/>
</dbReference>